<dbReference type="PROSITE" id="PS51257">
    <property type="entry name" value="PROKAR_LIPOPROTEIN"/>
    <property type="match status" value="1"/>
</dbReference>
<reference evidence="4" key="1">
    <citation type="submission" date="2020-10" db="EMBL/GenBank/DDBJ databases">
        <authorList>
            <person name="Gilroy R."/>
        </authorList>
    </citation>
    <scope>NUCLEOTIDE SEQUENCE</scope>
    <source>
        <strain evidence="4">ChiBcec16-1751</strain>
    </source>
</reference>
<dbReference type="Gene3D" id="3.30.565.40">
    <property type="entry name" value="Fervidobacterium nodosum Rt17-B1 like"/>
    <property type="match status" value="1"/>
</dbReference>
<feature type="compositionally biased region" description="Basic and acidic residues" evidence="1">
    <location>
        <begin position="35"/>
        <end position="47"/>
    </location>
</feature>
<gene>
    <name evidence="4" type="ORF">IAA83_11030</name>
</gene>
<organism evidence="4 5">
    <name type="scientific">Candidatus Avoscillospira avistercoris</name>
    <dbReference type="NCBI Taxonomy" id="2840707"/>
    <lineage>
        <taxon>Bacteria</taxon>
        <taxon>Bacillati</taxon>
        <taxon>Bacillota</taxon>
        <taxon>Clostridia</taxon>
        <taxon>Eubacteriales</taxon>
        <taxon>Oscillospiraceae</taxon>
        <taxon>Oscillospiraceae incertae sedis</taxon>
        <taxon>Candidatus Avoscillospira</taxon>
    </lineage>
</organism>
<evidence type="ECO:0000256" key="2">
    <source>
        <dbReference type="SAM" id="SignalP"/>
    </source>
</evidence>
<sequence>MKRRLLAMAALTAVLLTACTQWDAQEPVIGIVDTDHEESTEPTEKNSENSVTNPPATPSKEMEETMSRVSVRVQTEQYDATDDDGALLCTVRLSVPTVTVEGRDAAQSAIQAVLDQMADQRRTEAEQVTELARTDRPAMEQYTTFQGYGVTDSLDLGRLDSRTINLLWTTSDNTGGAHGNTMTTAFVFDAETGERLSLLDVAINTDALSMQLEEQVLQQMEQAPEQYFPEAQQWVPQLLEDGFWYFSEDGVVLLSNPGVLAPYGAGTLEFTATYEALTGLLDERWIPDPAADSQGEPQVALIADDGAPTPTETVQADTSGAEMVLWTDGVLEDFRIWRVTSSDGVTWYRGGCCYAADRLEDGQAVGLTAMLPDVMTNVMISYTVDGETVYRGIGESGKDGSVFFLELDTVID</sequence>
<reference evidence="4" key="2">
    <citation type="journal article" date="2021" name="PeerJ">
        <title>Extensive microbial diversity within the chicken gut microbiome revealed by metagenomics and culture.</title>
        <authorList>
            <person name="Gilroy R."/>
            <person name="Ravi A."/>
            <person name="Getino M."/>
            <person name="Pursley I."/>
            <person name="Horton D.L."/>
            <person name="Alikhan N.F."/>
            <person name="Baker D."/>
            <person name="Gharbi K."/>
            <person name="Hall N."/>
            <person name="Watson M."/>
            <person name="Adriaenssens E.M."/>
            <person name="Foster-Nyarko E."/>
            <person name="Jarju S."/>
            <person name="Secka A."/>
            <person name="Antonio M."/>
            <person name="Oren A."/>
            <person name="Chaudhuri R.R."/>
            <person name="La Ragione R."/>
            <person name="Hildebrand F."/>
            <person name="Pallen M.J."/>
        </authorList>
    </citation>
    <scope>NUCLEOTIDE SEQUENCE</scope>
    <source>
        <strain evidence="4">ChiBcec16-1751</strain>
    </source>
</reference>
<name>A0A9D1FB88_9FIRM</name>
<comment type="caution">
    <text evidence="4">The sequence shown here is derived from an EMBL/GenBank/DDBJ whole genome shotgun (WGS) entry which is preliminary data.</text>
</comment>
<dbReference type="InterPro" id="IPR021729">
    <property type="entry name" value="DUF3298"/>
</dbReference>
<proteinExistence type="predicted"/>
<dbReference type="Proteomes" id="UP000886741">
    <property type="component" value="Unassembled WGS sequence"/>
</dbReference>
<dbReference type="Pfam" id="PF11738">
    <property type="entry name" value="DUF3298"/>
    <property type="match status" value="1"/>
</dbReference>
<evidence type="ECO:0000313" key="5">
    <source>
        <dbReference type="Proteomes" id="UP000886741"/>
    </source>
</evidence>
<evidence type="ECO:0000259" key="3">
    <source>
        <dbReference type="Pfam" id="PF11738"/>
    </source>
</evidence>
<evidence type="ECO:0000256" key="1">
    <source>
        <dbReference type="SAM" id="MobiDB-lite"/>
    </source>
</evidence>
<feature type="region of interest" description="Disordered" evidence="1">
    <location>
        <begin position="35"/>
        <end position="67"/>
    </location>
</feature>
<accession>A0A9D1FB88</accession>
<dbReference type="Gene3D" id="3.90.640.20">
    <property type="entry name" value="Heat-shock cognate protein, ATPase"/>
    <property type="match status" value="1"/>
</dbReference>
<evidence type="ECO:0000313" key="4">
    <source>
        <dbReference type="EMBL" id="HIS65877.1"/>
    </source>
</evidence>
<dbReference type="InterPro" id="IPR037126">
    <property type="entry name" value="PdaC/RsiV-like_sf"/>
</dbReference>
<protein>
    <submittedName>
        <fullName evidence="4">DUF3298 domain-containing protein</fullName>
    </submittedName>
</protein>
<dbReference type="EMBL" id="DVJJ01000171">
    <property type="protein sequence ID" value="HIS65877.1"/>
    <property type="molecule type" value="Genomic_DNA"/>
</dbReference>
<feature type="domain" description="DUF3298" evidence="3">
    <location>
        <begin position="206"/>
        <end position="273"/>
    </location>
</feature>
<keyword evidence="2" id="KW-0732">Signal</keyword>
<dbReference type="AlphaFoldDB" id="A0A9D1FB88"/>
<feature type="chain" id="PRO_5038570643" evidence="2">
    <location>
        <begin position="25"/>
        <end position="412"/>
    </location>
</feature>
<feature type="signal peptide" evidence="2">
    <location>
        <begin position="1"/>
        <end position="24"/>
    </location>
</feature>